<evidence type="ECO:0000313" key="4">
    <source>
        <dbReference type="Proteomes" id="UP000008553"/>
    </source>
</evidence>
<dbReference type="Proteomes" id="UP000008553">
    <property type="component" value="Unassembled WGS sequence"/>
</dbReference>
<evidence type="ECO:0000256" key="2">
    <source>
        <dbReference type="SAM" id="Phobius"/>
    </source>
</evidence>
<comment type="caution">
    <text evidence="3">The sequence shown here is derived from an EMBL/GenBank/DDBJ whole genome shotgun (WGS) entry which is preliminary data.</text>
</comment>
<sequence length="772" mass="91991">MRLSGIRRKVDPLLIVSKRLPSYLKKEKINLSKTSKNNNDNSNKFNKKHVKYNQVPAFIQDIIKFTKKNKYNYETDDVLIDKNKIIYFNNLLNEIEKNKNLLTSTLIHDIYQCLYKLNYLRIDIICNLFSILINNTIDFSNLRGYVNCNFKELINITQYLYHFQNICKKNIQSILYNNKEHFNLIVVQRFVKENGDNINFDNNSYKNIIYTNIYNYIAKYDQAENIDILIHSIIKANNHSNKKREKQINGIPFPFDGLSIDLNPQCQNSDQKKILEKNYPIKCDNIENSDYSNNVYTEENSPKNETSNSSYMHSNAKGVKEGEEELLIEYINNFYKLNDMFTFILNKVLNYFNENSNLFDFYNLKLLFFYLGKYKKFDINLIEKISNKLIEEIENIKTNHKLVSDNNAFEENKKYNYANNNQRKKKKKFINTFSKIDSKEFLIIPYTIGVSMNTHFNNYLIEYVNIYILSLINSRINCDVVNIIYCLVGYKYIMIIFFIMYNIFKFKEKTMQDINYLNKYNTFLKRIIKNKINISQIYSEKINIISEKENYFAHNINEINTNSSINPNTNKKVETFFENKLYNYENEMNNNYKLQKMCSNLKNQEENVNKNIDQNNNINNHNCSHNINIDHKINHLIKPDYIFNFLLKEFEINVNNISLINTNKNSLNNKYNSKQLEEFYIYYKNMFYKIYHYSIFLLNKYDIKDMLKIYQTLKSISLNDDIINNIYTEVLCDKITLNSPNNQNASTNSNKYVIENIICLSSIDICVVTKRA</sequence>
<reference evidence="3 4" key="1">
    <citation type="journal article" date="2002" name="Nature">
        <title>Genome sequence and comparative analysis of the model rodent malaria parasite Plasmodium yoelii yoelii.</title>
        <authorList>
            <person name="Carlton J.M."/>
            <person name="Angiuoli S.V."/>
            <person name="Suh B.B."/>
            <person name="Kooij T.W."/>
            <person name="Pertea M."/>
            <person name="Silva J.C."/>
            <person name="Ermolaeva M.D."/>
            <person name="Allen J.E."/>
            <person name="Selengut J.D."/>
            <person name="Koo H.L."/>
            <person name="Peterson J.D."/>
            <person name="Pop M."/>
            <person name="Kosack D.S."/>
            <person name="Shumway M.F."/>
            <person name="Bidwell S.L."/>
            <person name="Shallom S.J."/>
            <person name="van Aken S.E."/>
            <person name="Riedmuller S.B."/>
            <person name="Feldblyum T.V."/>
            <person name="Cho J.K."/>
            <person name="Quackenbush J."/>
            <person name="Sedegah M."/>
            <person name="Shoaibi A."/>
            <person name="Cummings L.M."/>
            <person name="Florens L."/>
            <person name="Yates J.R."/>
            <person name="Raine J.D."/>
            <person name="Sinden R.E."/>
            <person name="Harris M.A."/>
            <person name="Cunningham D.A."/>
            <person name="Preiser P.R."/>
            <person name="Bergman L.W."/>
            <person name="Vaidya A.B."/>
            <person name="van Lin L.H."/>
            <person name="Janse C.J."/>
            <person name="Waters A.P."/>
            <person name="Smith H.O."/>
            <person name="White O.R."/>
            <person name="Salzberg S.L."/>
            <person name="Venter J.C."/>
            <person name="Fraser C.M."/>
            <person name="Hoffman S.L."/>
            <person name="Gardner M.J."/>
            <person name="Carucci D.J."/>
        </authorList>
    </citation>
    <scope>NUCLEOTIDE SEQUENCE [LARGE SCALE GENOMIC DNA]</scope>
    <source>
        <strain evidence="3 4">17XNL</strain>
    </source>
</reference>
<evidence type="ECO:0000256" key="1">
    <source>
        <dbReference type="SAM" id="MobiDB-lite"/>
    </source>
</evidence>
<feature type="compositionally biased region" description="Polar residues" evidence="1">
    <location>
        <begin position="292"/>
        <end position="313"/>
    </location>
</feature>
<dbReference type="EMBL" id="AABL01000357">
    <property type="protein sequence ID" value="EAA20665.1"/>
    <property type="molecule type" value="Genomic_DNA"/>
</dbReference>
<organism evidence="3 4">
    <name type="scientific">Plasmodium yoelii yoelii</name>
    <dbReference type="NCBI Taxonomy" id="73239"/>
    <lineage>
        <taxon>Eukaryota</taxon>
        <taxon>Sar</taxon>
        <taxon>Alveolata</taxon>
        <taxon>Apicomplexa</taxon>
        <taxon>Aconoidasida</taxon>
        <taxon>Haemosporida</taxon>
        <taxon>Plasmodiidae</taxon>
        <taxon>Plasmodium</taxon>
        <taxon>Plasmodium (Vinckeia)</taxon>
    </lineage>
</organism>
<dbReference type="InParanoid" id="Q7RPU3"/>
<evidence type="ECO:0000313" key="3">
    <source>
        <dbReference type="EMBL" id="EAA20665.1"/>
    </source>
</evidence>
<dbReference type="STRING" id="73239.Q7RPU3"/>
<dbReference type="KEGG" id="pyo:PY17X_1214400"/>
<dbReference type="PaxDb" id="73239-Q7RPU3"/>
<gene>
    <name evidence="3" type="ORF">PY01362</name>
</gene>
<feature type="transmembrane region" description="Helical" evidence="2">
    <location>
        <begin position="482"/>
        <end position="504"/>
    </location>
</feature>
<dbReference type="FunCoup" id="Q7RPU3">
    <property type="interactions" value="754"/>
</dbReference>
<name>Q7RPU3_PLAYO</name>
<keyword evidence="2" id="KW-0472">Membrane</keyword>
<accession>Q7RPU3</accession>
<dbReference type="AlphaFoldDB" id="Q7RPU3"/>
<feature type="region of interest" description="Disordered" evidence="1">
    <location>
        <begin position="292"/>
        <end position="315"/>
    </location>
</feature>
<keyword evidence="2" id="KW-1133">Transmembrane helix</keyword>
<proteinExistence type="predicted"/>
<keyword evidence="4" id="KW-1185">Reference proteome</keyword>
<protein>
    <submittedName>
        <fullName evidence="3">Uncharacterized protein</fullName>
    </submittedName>
</protein>
<keyword evidence="2" id="KW-0812">Transmembrane</keyword>